<dbReference type="SUPFAM" id="SSF52402">
    <property type="entry name" value="Adenine nucleotide alpha hydrolases-like"/>
    <property type="match status" value="1"/>
</dbReference>
<evidence type="ECO:0000313" key="13">
    <source>
        <dbReference type="EMBL" id="CAB3406262.1"/>
    </source>
</evidence>
<dbReference type="PANTHER" id="PTHR23090:SF9">
    <property type="entry name" value="GLUTAMINE-DEPENDENT NAD(+) SYNTHETASE"/>
    <property type="match status" value="1"/>
</dbReference>
<evidence type="ECO:0000256" key="10">
    <source>
        <dbReference type="SAM" id="Phobius"/>
    </source>
</evidence>
<evidence type="ECO:0000256" key="4">
    <source>
        <dbReference type="ARBA" id="ARBA00022692"/>
    </source>
</evidence>
<feature type="compositionally biased region" description="Low complexity" evidence="9">
    <location>
        <begin position="347"/>
        <end position="356"/>
    </location>
</feature>
<sequence>MVENRRAGNVRAKKAQPPIFSHEFVIQNHGDIMSCVLMIVIVGMMFPLTASVAHIFVGPQYNESRKVTVEGNTFDVTGFKCGVLDIATIAFYSIAWIVIHAIIQEYGLDKLQRKAHLSKISTFKFTESGHMFFFAICSAISAGYLIQEIFAGTNDFKRIWVGYPEEHRWMTSLYKIFFILQISYWLHQFPEFYFQKMKKDEIRQKSLVSIIYMVFISLAYFMNFTRVALVLLFLEYTSQAVFHFARVAHFLEKKNISKPTFKIWNVLFVLVRIGSVVIAVMTFWYGLRQFEAPYVDASTGNFNTSFVRLNLLLSIVLLQLVQFWTFASFHLNRYRDSGSKGKKKGSQKQQQQQQQPLKKKRNEDSQSTSMNWDRRTRVATCTVNNWALDFKGNYARIVKTCDDAYLMGARIRLGPELEICGYGCADHFFEIDTELHSWEMLSKLTEKSKTWPNLLILTGLPVRFRGLLYNCMAAVKNGKLLFIRAKLGLADDNIYRESRYFVKWTEPFVHYELRIREEFYFEQTSVPFGDAILQSEDNVKIGFEICEEMWNAQSTHIALSQQGVDIICNGSGSHHILGKSNYRINQLILGSSGKVGGVYIYANHRGCDGERVYYDGASSIAQNGELLAQINQFDIEDTCVKSALVDLSANITFRQGKSSSTVTASTIPAIVPILFEGNMTGNVASPLEKCTPPITNFEELQLSPTAELCHGPPAYLWTYLRRSGMAGYFIPLSGGQDSSAVAAMVRLMCEKVCGAVRHRRLTDGGDDPAYYLLGKRVGEDPDELCRQVH</sequence>
<dbReference type="Pfam" id="PF00795">
    <property type="entry name" value="CN_hydrolase"/>
    <property type="match status" value="1"/>
</dbReference>
<dbReference type="CDD" id="cd07570">
    <property type="entry name" value="GAT_Gln-NAD-synth"/>
    <property type="match status" value="1"/>
</dbReference>
<gene>
    <name evidence="13" type="ORF">CBOVIS_LOCUS8357</name>
</gene>
<evidence type="ECO:0000256" key="8">
    <source>
        <dbReference type="PROSITE-ProRule" id="PRU00205"/>
    </source>
</evidence>
<dbReference type="OrthoDB" id="2020662at2759"/>
<dbReference type="InterPro" id="IPR006634">
    <property type="entry name" value="TLC-dom"/>
</dbReference>
<dbReference type="PROSITE" id="PS50263">
    <property type="entry name" value="CN_HYDROLASE"/>
    <property type="match status" value="1"/>
</dbReference>
<evidence type="ECO:0000313" key="14">
    <source>
        <dbReference type="Proteomes" id="UP000494206"/>
    </source>
</evidence>
<evidence type="ECO:0000256" key="9">
    <source>
        <dbReference type="SAM" id="MobiDB-lite"/>
    </source>
</evidence>
<evidence type="ECO:0000259" key="11">
    <source>
        <dbReference type="PROSITE" id="PS50263"/>
    </source>
</evidence>
<name>A0A8S1EX15_9PELO</name>
<evidence type="ECO:0000256" key="1">
    <source>
        <dbReference type="ARBA" id="ARBA00004141"/>
    </source>
</evidence>
<proteinExistence type="predicted"/>
<dbReference type="InterPro" id="IPR003010">
    <property type="entry name" value="C-N_Hydrolase"/>
</dbReference>
<keyword evidence="4 8" id="KW-0812">Transmembrane</keyword>
<accession>A0A8S1EX15</accession>
<dbReference type="GO" id="GO:0005737">
    <property type="term" value="C:cytoplasm"/>
    <property type="evidence" value="ECO:0007669"/>
    <property type="project" value="InterPro"/>
</dbReference>
<comment type="caution">
    <text evidence="13">The sequence shown here is derived from an EMBL/GenBank/DDBJ whole genome shotgun (WGS) entry which is preliminary data.</text>
</comment>
<dbReference type="Gene3D" id="3.40.50.620">
    <property type="entry name" value="HUPs"/>
    <property type="match status" value="1"/>
</dbReference>
<organism evidence="13 14">
    <name type="scientific">Caenorhabditis bovis</name>
    <dbReference type="NCBI Taxonomy" id="2654633"/>
    <lineage>
        <taxon>Eukaryota</taxon>
        <taxon>Metazoa</taxon>
        <taxon>Ecdysozoa</taxon>
        <taxon>Nematoda</taxon>
        <taxon>Chromadorea</taxon>
        <taxon>Rhabditida</taxon>
        <taxon>Rhabditina</taxon>
        <taxon>Rhabditomorpha</taxon>
        <taxon>Rhabditoidea</taxon>
        <taxon>Rhabditidae</taxon>
        <taxon>Peloderinae</taxon>
        <taxon>Caenorhabditis</taxon>
    </lineage>
</organism>
<dbReference type="Proteomes" id="UP000494206">
    <property type="component" value="Unassembled WGS sequence"/>
</dbReference>
<evidence type="ECO:0000256" key="2">
    <source>
        <dbReference type="ARBA" id="ARBA00017309"/>
    </source>
</evidence>
<feature type="domain" description="CN hydrolase" evidence="11">
    <location>
        <begin position="376"/>
        <end position="647"/>
    </location>
</feature>
<dbReference type="PROSITE" id="PS50922">
    <property type="entry name" value="TLC"/>
    <property type="match status" value="1"/>
</dbReference>
<dbReference type="SUPFAM" id="SSF56317">
    <property type="entry name" value="Carbon-nitrogen hydrolase"/>
    <property type="match status" value="1"/>
</dbReference>
<evidence type="ECO:0000256" key="3">
    <source>
        <dbReference type="ARBA" id="ARBA00022598"/>
    </source>
</evidence>
<dbReference type="InterPro" id="IPR036526">
    <property type="entry name" value="C-N_Hydrolase_sf"/>
</dbReference>
<keyword evidence="3" id="KW-0436">Ligase</keyword>
<feature type="region of interest" description="Disordered" evidence="9">
    <location>
        <begin position="337"/>
        <end position="370"/>
    </location>
</feature>
<reference evidence="13 14" key="1">
    <citation type="submission" date="2020-04" db="EMBL/GenBank/DDBJ databases">
        <authorList>
            <person name="Laetsch R D."/>
            <person name="Stevens L."/>
            <person name="Kumar S."/>
            <person name="Blaxter L. M."/>
        </authorList>
    </citation>
    <scope>NUCLEOTIDE SEQUENCE [LARGE SCALE GENOMIC DNA]</scope>
</reference>
<keyword evidence="6 8" id="KW-0472">Membrane</keyword>
<dbReference type="GO" id="GO:0004359">
    <property type="term" value="F:glutaminase activity"/>
    <property type="evidence" value="ECO:0007669"/>
    <property type="project" value="InterPro"/>
</dbReference>
<feature type="transmembrane region" description="Helical" evidence="10">
    <location>
        <begin position="206"/>
        <end position="222"/>
    </location>
</feature>
<dbReference type="EMBL" id="CADEPM010000005">
    <property type="protein sequence ID" value="CAB3406262.1"/>
    <property type="molecule type" value="Genomic_DNA"/>
</dbReference>
<dbReference type="Pfam" id="PF03798">
    <property type="entry name" value="TRAM_LAG1_CLN8"/>
    <property type="match status" value="1"/>
</dbReference>
<evidence type="ECO:0000259" key="12">
    <source>
        <dbReference type="PROSITE" id="PS50922"/>
    </source>
</evidence>
<evidence type="ECO:0000256" key="7">
    <source>
        <dbReference type="ARBA" id="ARBA00030681"/>
    </source>
</evidence>
<feature type="transmembrane region" description="Helical" evidence="10">
    <location>
        <begin position="35"/>
        <end position="57"/>
    </location>
</feature>
<dbReference type="Gene3D" id="3.60.110.10">
    <property type="entry name" value="Carbon-nitrogen hydrolase"/>
    <property type="match status" value="1"/>
</dbReference>
<dbReference type="GO" id="GO:0009435">
    <property type="term" value="P:NAD+ biosynthetic process"/>
    <property type="evidence" value="ECO:0007669"/>
    <property type="project" value="InterPro"/>
</dbReference>
<evidence type="ECO:0000256" key="6">
    <source>
        <dbReference type="ARBA" id="ARBA00023136"/>
    </source>
</evidence>
<feature type="transmembrane region" description="Helical" evidence="10">
    <location>
        <begin position="263"/>
        <end position="287"/>
    </location>
</feature>
<feature type="transmembrane region" description="Helical" evidence="10">
    <location>
        <begin position="307"/>
        <end position="327"/>
    </location>
</feature>
<dbReference type="PANTHER" id="PTHR23090">
    <property type="entry name" value="NH 3 /GLUTAMINE-DEPENDENT NAD + SYNTHETASE"/>
    <property type="match status" value="1"/>
</dbReference>
<keyword evidence="14" id="KW-1185">Reference proteome</keyword>
<dbReference type="InterPro" id="IPR014729">
    <property type="entry name" value="Rossmann-like_a/b/a_fold"/>
</dbReference>
<comment type="subcellular location">
    <subcellularLocation>
        <location evidence="1">Membrane</location>
        <topology evidence="1">Multi-pass membrane protein</topology>
    </subcellularLocation>
</comment>
<evidence type="ECO:0000256" key="5">
    <source>
        <dbReference type="ARBA" id="ARBA00022989"/>
    </source>
</evidence>
<dbReference type="InterPro" id="IPR003694">
    <property type="entry name" value="NAD_synthase"/>
</dbReference>
<dbReference type="AlphaFoldDB" id="A0A8S1EX15"/>
<dbReference type="SMART" id="SM00724">
    <property type="entry name" value="TLC"/>
    <property type="match status" value="1"/>
</dbReference>
<dbReference type="GO" id="GO:0016020">
    <property type="term" value="C:membrane"/>
    <property type="evidence" value="ECO:0007669"/>
    <property type="project" value="UniProtKB-SubCell"/>
</dbReference>
<protein>
    <recommendedName>
        <fullName evidence="2">Glutamine-dependent NAD(+) synthetase</fullName>
    </recommendedName>
    <alternativeName>
        <fullName evidence="7">NAD(+) synthase [glutamine-hydrolyzing]</fullName>
    </alternativeName>
</protein>
<dbReference type="GO" id="GO:0003952">
    <property type="term" value="F:NAD+ synthase (glutamine-hydrolyzing) activity"/>
    <property type="evidence" value="ECO:0007669"/>
    <property type="project" value="InterPro"/>
</dbReference>
<feature type="domain" description="TLC" evidence="12">
    <location>
        <begin position="123"/>
        <end position="337"/>
    </location>
</feature>
<keyword evidence="5 10" id="KW-1133">Transmembrane helix</keyword>
<feature type="transmembrane region" description="Helical" evidence="10">
    <location>
        <begin position="167"/>
        <end position="186"/>
    </location>
</feature>
<feature type="transmembrane region" description="Helical" evidence="10">
    <location>
        <begin position="129"/>
        <end position="147"/>
    </location>
</feature>
<feature type="transmembrane region" description="Helical" evidence="10">
    <location>
        <begin position="89"/>
        <end position="108"/>
    </location>
</feature>